<dbReference type="EMBL" id="CAICTM010002331">
    <property type="protein sequence ID" value="CAB9528839.1"/>
    <property type="molecule type" value="Genomic_DNA"/>
</dbReference>
<dbReference type="GO" id="GO:0042732">
    <property type="term" value="P:D-xylose metabolic process"/>
    <property type="evidence" value="ECO:0007669"/>
    <property type="project" value="UniProtKB-KW"/>
</dbReference>
<keyword evidence="10" id="KW-0732">Signal</keyword>
<dbReference type="Gene3D" id="3.30.420.40">
    <property type="match status" value="2"/>
</dbReference>
<dbReference type="Pfam" id="PF02782">
    <property type="entry name" value="FGGY_C"/>
    <property type="match status" value="1"/>
</dbReference>
<evidence type="ECO:0000256" key="1">
    <source>
        <dbReference type="ARBA" id="ARBA00005190"/>
    </source>
</evidence>
<comment type="similarity">
    <text evidence="2">Belongs to the FGGY kinase family.</text>
</comment>
<dbReference type="PANTHER" id="PTHR43095">
    <property type="entry name" value="SUGAR KINASE"/>
    <property type="match status" value="1"/>
</dbReference>
<keyword evidence="8" id="KW-0067">ATP-binding</keyword>
<feature type="chain" id="PRO_5040439896" description="glycerol kinase" evidence="10">
    <location>
        <begin position="20"/>
        <end position="545"/>
    </location>
</feature>
<evidence type="ECO:0000256" key="3">
    <source>
        <dbReference type="ARBA" id="ARBA00012099"/>
    </source>
</evidence>
<dbReference type="EC" id="2.7.1.30" evidence="3"/>
<dbReference type="InterPro" id="IPR018483">
    <property type="entry name" value="Carb_kinase_FGGY_CS"/>
</dbReference>
<dbReference type="PANTHER" id="PTHR43095:SF5">
    <property type="entry name" value="XYLULOSE KINASE"/>
    <property type="match status" value="1"/>
</dbReference>
<evidence type="ECO:0000256" key="5">
    <source>
        <dbReference type="ARBA" id="ARBA00022679"/>
    </source>
</evidence>
<dbReference type="InterPro" id="IPR018485">
    <property type="entry name" value="FGGY_C"/>
</dbReference>
<dbReference type="GO" id="GO:0004370">
    <property type="term" value="F:glycerol kinase activity"/>
    <property type="evidence" value="ECO:0007669"/>
    <property type="project" value="UniProtKB-EC"/>
</dbReference>
<evidence type="ECO:0000256" key="10">
    <source>
        <dbReference type="SAM" id="SignalP"/>
    </source>
</evidence>
<dbReference type="SUPFAM" id="SSF53067">
    <property type="entry name" value="Actin-like ATPase domain"/>
    <property type="match status" value="2"/>
</dbReference>
<keyword evidence="5" id="KW-0808">Transferase</keyword>
<dbReference type="PROSITE" id="PS00933">
    <property type="entry name" value="FGGY_KINASES_1"/>
    <property type="match status" value="1"/>
</dbReference>
<dbReference type="InterPro" id="IPR006000">
    <property type="entry name" value="Xylulokinase"/>
</dbReference>
<dbReference type="OrthoDB" id="41442at2759"/>
<reference evidence="13" key="1">
    <citation type="submission" date="2020-06" db="EMBL/GenBank/DDBJ databases">
        <authorList>
            <consortium name="Plant Systems Biology data submission"/>
        </authorList>
    </citation>
    <scope>NUCLEOTIDE SEQUENCE</scope>
    <source>
        <strain evidence="13">D6</strain>
    </source>
</reference>
<comment type="pathway">
    <text evidence="1">Polyol metabolism; glycerol degradation via glycerol kinase pathway; sn-glycerol 3-phosphate from glycerol: step 1/1.</text>
</comment>
<keyword evidence="9" id="KW-0119">Carbohydrate metabolism</keyword>
<dbReference type="PIRSF" id="PIRSF000538">
    <property type="entry name" value="GlpK"/>
    <property type="match status" value="1"/>
</dbReference>
<dbReference type="InterPro" id="IPR043129">
    <property type="entry name" value="ATPase_NBD"/>
</dbReference>
<evidence type="ECO:0000256" key="9">
    <source>
        <dbReference type="ARBA" id="ARBA00023277"/>
    </source>
</evidence>
<evidence type="ECO:0000256" key="4">
    <source>
        <dbReference type="ARBA" id="ARBA00022629"/>
    </source>
</evidence>
<sequence length="545" mass="58876">MIPPFRLLVCVVCFNFLHGDALLSSWALKSSQQPEPVPSKEVFVGLDVGTQGTKCLVYCPHEGRVVARSSVSYGLEPSHVQGRAEQKPSVWVSAVEDCLQSVGRQIGGYQVSGVGVSGQQHGMVALDSAGTPLRPAKLWCDVEAAEETEQLQTLARKAGYDRTFLTPGFTSPKILWMKQHEPELFQRAKWFVLPHDYIVMELASLQEQPVTDAGDASGNGFLDTTTRVNIASLADHIDPTLHDKLPRIIQPNEVAGYLNDHFRRLLGISDDKPIPVSAGSGDNMCSALGVGCVLPGMAVMSLGTSGTLFGVSDTPAPLNTPLAPFCSACGQHLPLACTMSCTGVLTQVLRECCPKGWTHEDACERLSESTSIDIGCNGLTFLPFLGGERTPNWPHATGALLGLTQQTMTNGDNNLLGLLWYRACMEAITFCLADTLQYFPSGKKLDKVLLVGGGAKNPFWRQMIADVLQCPLVFPVETESAALGAAFQAGAAATGTSVKEYVLQQNIEMEPAEVKPSPDNFKAYEVAFERYRSLGHKLFGKDSKQ</sequence>
<evidence type="ECO:0000259" key="11">
    <source>
        <dbReference type="Pfam" id="PF00370"/>
    </source>
</evidence>
<dbReference type="InterPro" id="IPR000577">
    <property type="entry name" value="Carb_kinase_FGGY"/>
</dbReference>
<dbReference type="GO" id="GO:0005524">
    <property type="term" value="F:ATP binding"/>
    <property type="evidence" value="ECO:0007669"/>
    <property type="project" value="UniProtKB-KW"/>
</dbReference>
<keyword evidence="4" id="KW-0859">Xylose metabolism</keyword>
<gene>
    <name evidence="13" type="ORF">SEMRO_2333_G323730.1</name>
</gene>
<evidence type="ECO:0000256" key="8">
    <source>
        <dbReference type="ARBA" id="ARBA00022840"/>
    </source>
</evidence>
<feature type="domain" description="Carbohydrate kinase FGGY N-terminal" evidence="11">
    <location>
        <begin position="43"/>
        <end position="289"/>
    </location>
</feature>
<name>A0A9N8F1D6_9STRA</name>
<dbReference type="CDD" id="cd07809">
    <property type="entry name" value="ASKHA_NBD_FGGY_BaXK-like"/>
    <property type="match status" value="1"/>
</dbReference>
<keyword evidence="7 13" id="KW-0418">Kinase</keyword>
<comment type="caution">
    <text evidence="13">The sequence shown here is derived from an EMBL/GenBank/DDBJ whole genome shotgun (WGS) entry which is preliminary data.</text>
</comment>
<evidence type="ECO:0000259" key="12">
    <source>
        <dbReference type="Pfam" id="PF02782"/>
    </source>
</evidence>
<dbReference type="InterPro" id="IPR050406">
    <property type="entry name" value="FGGY_Carb_Kinase"/>
</dbReference>
<organism evidence="13 14">
    <name type="scientific">Seminavis robusta</name>
    <dbReference type="NCBI Taxonomy" id="568900"/>
    <lineage>
        <taxon>Eukaryota</taxon>
        <taxon>Sar</taxon>
        <taxon>Stramenopiles</taxon>
        <taxon>Ochrophyta</taxon>
        <taxon>Bacillariophyta</taxon>
        <taxon>Bacillariophyceae</taxon>
        <taxon>Bacillariophycidae</taxon>
        <taxon>Naviculales</taxon>
        <taxon>Naviculaceae</taxon>
        <taxon>Seminavis</taxon>
    </lineage>
</organism>
<protein>
    <recommendedName>
        <fullName evidence="3">glycerol kinase</fullName>
        <ecNumber evidence="3">2.7.1.30</ecNumber>
    </recommendedName>
</protein>
<evidence type="ECO:0000313" key="14">
    <source>
        <dbReference type="Proteomes" id="UP001153069"/>
    </source>
</evidence>
<evidence type="ECO:0000256" key="2">
    <source>
        <dbReference type="ARBA" id="ARBA00009156"/>
    </source>
</evidence>
<keyword evidence="14" id="KW-1185">Reference proteome</keyword>
<dbReference type="Pfam" id="PF00370">
    <property type="entry name" value="FGGY_N"/>
    <property type="match status" value="1"/>
</dbReference>
<evidence type="ECO:0000256" key="6">
    <source>
        <dbReference type="ARBA" id="ARBA00022741"/>
    </source>
</evidence>
<dbReference type="GO" id="GO:0004856">
    <property type="term" value="F:D-xylulokinase activity"/>
    <property type="evidence" value="ECO:0007669"/>
    <property type="project" value="InterPro"/>
</dbReference>
<evidence type="ECO:0000256" key="7">
    <source>
        <dbReference type="ARBA" id="ARBA00022777"/>
    </source>
</evidence>
<dbReference type="InterPro" id="IPR018484">
    <property type="entry name" value="FGGY_N"/>
</dbReference>
<feature type="signal peptide" evidence="10">
    <location>
        <begin position="1"/>
        <end position="19"/>
    </location>
</feature>
<accession>A0A9N8F1D6</accession>
<evidence type="ECO:0000313" key="13">
    <source>
        <dbReference type="EMBL" id="CAB9528839.1"/>
    </source>
</evidence>
<dbReference type="NCBIfam" id="TIGR01312">
    <property type="entry name" value="XylB"/>
    <property type="match status" value="1"/>
</dbReference>
<keyword evidence="6" id="KW-0547">Nucleotide-binding</keyword>
<dbReference type="Proteomes" id="UP001153069">
    <property type="component" value="Unassembled WGS sequence"/>
</dbReference>
<proteinExistence type="inferred from homology"/>
<feature type="domain" description="Carbohydrate kinase FGGY C-terminal" evidence="12">
    <location>
        <begin position="298"/>
        <end position="493"/>
    </location>
</feature>
<dbReference type="GO" id="GO:0005997">
    <property type="term" value="P:xylulose metabolic process"/>
    <property type="evidence" value="ECO:0007669"/>
    <property type="project" value="InterPro"/>
</dbReference>
<dbReference type="AlphaFoldDB" id="A0A9N8F1D6"/>